<name>A0A9P1GJU0_9DINO</name>
<dbReference type="InterPro" id="IPR001202">
    <property type="entry name" value="WW_dom"/>
</dbReference>
<feature type="domain" description="WW" evidence="1">
    <location>
        <begin position="137"/>
        <end position="171"/>
    </location>
</feature>
<reference evidence="2" key="1">
    <citation type="submission" date="2022-10" db="EMBL/GenBank/DDBJ databases">
        <authorList>
            <person name="Chen Y."/>
            <person name="Dougan E. K."/>
            <person name="Chan C."/>
            <person name="Rhodes N."/>
            <person name="Thang M."/>
        </authorList>
    </citation>
    <scope>NUCLEOTIDE SEQUENCE</scope>
</reference>
<dbReference type="SMART" id="SM00456">
    <property type="entry name" value="WW"/>
    <property type="match status" value="2"/>
</dbReference>
<feature type="domain" description="WW" evidence="1">
    <location>
        <begin position="105"/>
        <end position="140"/>
    </location>
</feature>
<dbReference type="OrthoDB" id="442920at2759"/>
<dbReference type="Pfam" id="PF00397">
    <property type="entry name" value="WW"/>
    <property type="match status" value="2"/>
</dbReference>
<keyword evidence="4" id="KW-1185">Reference proteome</keyword>
<reference evidence="3" key="2">
    <citation type="submission" date="2024-04" db="EMBL/GenBank/DDBJ databases">
        <authorList>
            <person name="Chen Y."/>
            <person name="Shah S."/>
            <person name="Dougan E. K."/>
            <person name="Thang M."/>
            <person name="Chan C."/>
        </authorList>
    </citation>
    <scope>NUCLEOTIDE SEQUENCE [LARGE SCALE GENOMIC DNA]</scope>
</reference>
<dbReference type="PANTHER" id="PTHR47852:SF2">
    <property type="entry name" value="WW DOMAIN-CONTAINING PROTEIN"/>
    <property type="match status" value="1"/>
</dbReference>
<dbReference type="InterPro" id="IPR043928">
    <property type="entry name" value="DNVP"/>
</dbReference>
<dbReference type="Pfam" id="PF19060">
    <property type="entry name" value="DVNP"/>
    <property type="match status" value="1"/>
</dbReference>
<organism evidence="2">
    <name type="scientific">Cladocopium goreaui</name>
    <dbReference type="NCBI Taxonomy" id="2562237"/>
    <lineage>
        <taxon>Eukaryota</taxon>
        <taxon>Sar</taxon>
        <taxon>Alveolata</taxon>
        <taxon>Dinophyceae</taxon>
        <taxon>Suessiales</taxon>
        <taxon>Symbiodiniaceae</taxon>
        <taxon>Cladocopium</taxon>
    </lineage>
</organism>
<accession>A0A9P1GJU0</accession>
<dbReference type="CDD" id="cd00201">
    <property type="entry name" value="WW"/>
    <property type="match status" value="2"/>
</dbReference>
<comment type="caution">
    <text evidence="2">The sequence shown here is derived from an EMBL/GenBank/DDBJ whole genome shotgun (WGS) entry which is preliminary data.</text>
</comment>
<dbReference type="SUPFAM" id="SSF51045">
    <property type="entry name" value="WW domain"/>
    <property type="match status" value="2"/>
</dbReference>
<dbReference type="EMBL" id="CAMXCT010006544">
    <property type="protein sequence ID" value="CAI4015673.1"/>
    <property type="molecule type" value="Genomic_DNA"/>
</dbReference>
<dbReference type="InterPro" id="IPR036020">
    <property type="entry name" value="WW_dom_sf"/>
</dbReference>
<dbReference type="GO" id="GO:0003677">
    <property type="term" value="F:DNA binding"/>
    <property type="evidence" value="ECO:0007669"/>
    <property type="project" value="InterPro"/>
</dbReference>
<evidence type="ECO:0000313" key="3">
    <source>
        <dbReference type="EMBL" id="CAL1169048.1"/>
    </source>
</evidence>
<dbReference type="PROSITE" id="PS50020">
    <property type="entry name" value="WW_DOMAIN_2"/>
    <property type="match status" value="2"/>
</dbReference>
<dbReference type="Gene3D" id="2.20.70.10">
    <property type="match status" value="2"/>
</dbReference>
<sequence>MFLPYHMVSSTAAGVPETRLNCRLPHRAPARVQRVQRVQGLQISASAAFCAACAFAVRNGDQRIALRQSAQTNIDHHDRFETLKAQQEKVRQRVAEKKARRDQENDLPPPWRIVAHPSEPGQWYYYNEDTGETSWERPGSSPWRQVEDPSTGQFYYYNQATGETSWEAPKEQENAEEKDAVDETQDVLQDTLQDTLQGQSIAREVSKFPCEDAIQDPVVQEDLRVEASREAETTASSSSRKGAATRLMAGVSILDVPEEPLTDSEIEIAKQPVDEAALRKDAEDSQERLKILSEEAARRREVMKVRRQVMKGLREKTSGGLTKDDLMVNKHGKIVSKKQHERGLKMFSRYLSSWVDAVQSARSKLSILGFRPIGGRSKEGKELYMEAKKIYQSRTKSDP</sequence>
<evidence type="ECO:0000259" key="1">
    <source>
        <dbReference type="PROSITE" id="PS50020"/>
    </source>
</evidence>
<proteinExistence type="predicted"/>
<protein>
    <recommendedName>
        <fullName evidence="1">WW domain-containing protein</fullName>
    </recommendedName>
</protein>
<dbReference type="EMBL" id="CAMXCT030006544">
    <property type="protein sequence ID" value="CAL4802985.1"/>
    <property type="molecule type" value="Genomic_DNA"/>
</dbReference>
<dbReference type="EMBL" id="CAMXCT020006544">
    <property type="protein sequence ID" value="CAL1169048.1"/>
    <property type="molecule type" value="Genomic_DNA"/>
</dbReference>
<gene>
    <name evidence="2" type="ORF">C1SCF055_LOCUS40489</name>
</gene>
<dbReference type="Proteomes" id="UP001152797">
    <property type="component" value="Unassembled WGS sequence"/>
</dbReference>
<dbReference type="GO" id="GO:0051276">
    <property type="term" value="P:chromosome organization"/>
    <property type="evidence" value="ECO:0007669"/>
    <property type="project" value="InterPro"/>
</dbReference>
<dbReference type="PANTHER" id="PTHR47852">
    <property type="entry name" value="OS06G0298400 PROTEIN"/>
    <property type="match status" value="1"/>
</dbReference>
<dbReference type="AlphaFoldDB" id="A0A9P1GJU0"/>
<evidence type="ECO:0000313" key="4">
    <source>
        <dbReference type="Proteomes" id="UP001152797"/>
    </source>
</evidence>
<evidence type="ECO:0000313" key="2">
    <source>
        <dbReference type="EMBL" id="CAI4015673.1"/>
    </source>
</evidence>